<feature type="transmembrane region" description="Helical" evidence="12">
    <location>
        <begin position="208"/>
        <end position="229"/>
    </location>
</feature>
<dbReference type="OrthoDB" id="193856at2759"/>
<dbReference type="PANTHER" id="PTHR45624:SF57">
    <property type="entry name" value="MITOCHONDRIAL SUBSTRATE CARRIER FAMILY PROTEIN L"/>
    <property type="match status" value="1"/>
</dbReference>
<sequence>MSGGDNSSSARGFFAGAFSGVAKVSTGHPFDTIKLRLQATGVSRFNGPWSCLRQTLSQEGIRGLYKGFTPPLAGFVVMDSLLLGSFSMYRNFLNRTFNLRSPGTARGGRHTIPADRSSVMVSFISGGLAGWTVSLIAAPIEHVKARLQVQYRTKIYSGPIDCVQKIYRDHGVYGVYRGLPATIIFRSFFAVFWASYDVFNRQMQVSTNLSLPLINFMAAGVAAQLYWVTGYPADVIKQRVMTEPLGIRGAPRRTRWIGVAKTIYQESGWKGFWRAFVPCFLRAFPANAMSIMTFEAVMRATARRETPTEFDEQN</sequence>
<evidence type="ECO:0008006" key="15">
    <source>
        <dbReference type="Google" id="ProtNLM"/>
    </source>
</evidence>
<keyword evidence="5" id="KW-0677">Repeat</keyword>
<dbReference type="InterPro" id="IPR018108">
    <property type="entry name" value="MCP_transmembrane"/>
</dbReference>
<dbReference type="Pfam" id="PF00153">
    <property type="entry name" value="Mito_carr"/>
    <property type="match status" value="3"/>
</dbReference>
<dbReference type="GO" id="GO:1990575">
    <property type="term" value="P:mitochondrial L-ornithine transmembrane transport"/>
    <property type="evidence" value="ECO:0007669"/>
    <property type="project" value="TreeGrafter"/>
</dbReference>
<dbReference type="InterPro" id="IPR023395">
    <property type="entry name" value="MCP_dom_sf"/>
</dbReference>
<feature type="repeat" description="Solcar" evidence="10">
    <location>
        <begin position="210"/>
        <end position="300"/>
    </location>
</feature>
<evidence type="ECO:0000256" key="3">
    <source>
        <dbReference type="ARBA" id="ARBA00022448"/>
    </source>
</evidence>
<name>A0A2S6CGP5_9PEZI</name>
<comment type="caution">
    <text evidence="13">The sequence shown here is derived from an EMBL/GenBank/DDBJ whole genome shotgun (WGS) entry which is preliminary data.</text>
</comment>
<dbReference type="PROSITE" id="PS50920">
    <property type="entry name" value="SOLCAR"/>
    <property type="match status" value="3"/>
</dbReference>
<dbReference type="GO" id="GO:0031966">
    <property type="term" value="C:mitochondrial membrane"/>
    <property type="evidence" value="ECO:0007669"/>
    <property type="project" value="UniProtKB-SubCell"/>
</dbReference>
<dbReference type="EMBL" id="PNEN01000438">
    <property type="protein sequence ID" value="PPJ58881.1"/>
    <property type="molecule type" value="Genomic_DNA"/>
</dbReference>
<evidence type="ECO:0000256" key="8">
    <source>
        <dbReference type="ARBA" id="ARBA00023128"/>
    </source>
</evidence>
<feature type="transmembrane region" description="Helical" evidence="12">
    <location>
        <begin position="175"/>
        <end position="196"/>
    </location>
</feature>
<keyword evidence="6" id="KW-0999">Mitochondrion inner membrane</keyword>
<dbReference type="GO" id="GO:0000064">
    <property type="term" value="F:L-ornithine transmembrane transporter activity"/>
    <property type="evidence" value="ECO:0007669"/>
    <property type="project" value="TreeGrafter"/>
</dbReference>
<evidence type="ECO:0000256" key="4">
    <source>
        <dbReference type="ARBA" id="ARBA00022692"/>
    </source>
</evidence>
<keyword evidence="8" id="KW-0496">Mitochondrion</keyword>
<organism evidence="13 14">
    <name type="scientific">Cercospora berteroae</name>
    <dbReference type="NCBI Taxonomy" id="357750"/>
    <lineage>
        <taxon>Eukaryota</taxon>
        <taxon>Fungi</taxon>
        <taxon>Dikarya</taxon>
        <taxon>Ascomycota</taxon>
        <taxon>Pezizomycotina</taxon>
        <taxon>Dothideomycetes</taxon>
        <taxon>Dothideomycetidae</taxon>
        <taxon>Mycosphaerellales</taxon>
        <taxon>Mycosphaerellaceae</taxon>
        <taxon>Cercospora</taxon>
    </lineage>
</organism>
<evidence type="ECO:0000256" key="6">
    <source>
        <dbReference type="ARBA" id="ARBA00022792"/>
    </source>
</evidence>
<evidence type="ECO:0000256" key="9">
    <source>
        <dbReference type="ARBA" id="ARBA00023136"/>
    </source>
</evidence>
<keyword evidence="14" id="KW-1185">Reference proteome</keyword>
<keyword evidence="3 11" id="KW-0813">Transport</keyword>
<keyword evidence="7 12" id="KW-1133">Transmembrane helix</keyword>
<dbReference type="InterPro" id="IPR050567">
    <property type="entry name" value="Mitochondrial_Carrier"/>
</dbReference>
<evidence type="ECO:0000313" key="13">
    <source>
        <dbReference type="EMBL" id="PPJ58881.1"/>
    </source>
</evidence>
<feature type="transmembrane region" description="Helical" evidence="12">
    <location>
        <begin position="119"/>
        <end position="138"/>
    </location>
</feature>
<feature type="repeat" description="Solcar" evidence="10">
    <location>
        <begin position="117"/>
        <end position="202"/>
    </location>
</feature>
<reference evidence="14" key="1">
    <citation type="journal article" date="2017" name="bioRxiv">
        <title>Conservation of a gene cluster reveals novel cercosporin biosynthetic mechanisms and extends production to the genus Colletotrichum.</title>
        <authorList>
            <person name="de Jonge R."/>
            <person name="Ebert M.K."/>
            <person name="Huitt-Roehl C.R."/>
            <person name="Pal P."/>
            <person name="Suttle J.C."/>
            <person name="Spanner R.E."/>
            <person name="Neubauer J.D."/>
            <person name="Jurick W.M.II."/>
            <person name="Stott K.A."/>
            <person name="Secor G.A."/>
            <person name="Thomma B.P.H.J."/>
            <person name="Van de Peer Y."/>
            <person name="Townsend C.A."/>
            <person name="Bolton M.D."/>
        </authorList>
    </citation>
    <scope>NUCLEOTIDE SEQUENCE [LARGE SCALE GENOMIC DNA]</scope>
    <source>
        <strain evidence="14">CBS538.71</strain>
    </source>
</reference>
<evidence type="ECO:0000256" key="12">
    <source>
        <dbReference type="SAM" id="Phobius"/>
    </source>
</evidence>
<dbReference type="SUPFAM" id="SSF103506">
    <property type="entry name" value="Mitochondrial carrier"/>
    <property type="match status" value="1"/>
</dbReference>
<evidence type="ECO:0000256" key="5">
    <source>
        <dbReference type="ARBA" id="ARBA00022737"/>
    </source>
</evidence>
<accession>A0A2S6CGP5</accession>
<keyword evidence="4 10" id="KW-0812">Transmembrane</keyword>
<dbReference type="AlphaFoldDB" id="A0A2S6CGP5"/>
<comment type="subcellular location">
    <subcellularLocation>
        <location evidence="1">Mitochondrion membrane</location>
        <topology evidence="1">Multi-pass membrane protein</topology>
    </subcellularLocation>
</comment>
<feature type="repeat" description="Solcar" evidence="10">
    <location>
        <begin position="7"/>
        <end position="92"/>
    </location>
</feature>
<proteinExistence type="inferred from homology"/>
<protein>
    <recommendedName>
        <fullName evidence="15">Mitochondrial thiamine pyrophosphate carrier 1</fullName>
    </recommendedName>
</protein>
<evidence type="ECO:0000313" key="14">
    <source>
        <dbReference type="Proteomes" id="UP000237631"/>
    </source>
</evidence>
<dbReference type="PANTHER" id="PTHR45624">
    <property type="entry name" value="MITOCHONDRIAL BASIC AMINO ACIDS TRANSPORTER-RELATED"/>
    <property type="match status" value="1"/>
</dbReference>
<gene>
    <name evidence="13" type="ORF">CBER1_04466</name>
</gene>
<evidence type="ECO:0000256" key="11">
    <source>
        <dbReference type="RuleBase" id="RU000488"/>
    </source>
</evidence>
<evidence type="ECO:0000256" key="2">
    <source>
        <dbReference type="ARBA" id="ARBA00006375"/>
    </source>
</evidence>
<keyword evidence="9 10" id="KW-0472">Membrane</keyword>
<dbReference type="Proteomes" id="UP000237631">
    <property type="component" value="Unassembled WGS sequence"/>
</dbReference>
<comment type="similarity">
    <text evidence="2 11">Belongs to the mitochondrial carrier (TC 2.A.29) family.</text>
</comment>
<feature type="transmembrane region" description="Helical" evidence="12">
    <location>
        <begin position="72"/>
        <end position="89"/>
    </location>
</feature>
<evidence type="ECO:0000256" key="10">
    <source>
        <dbReference type="PROSITE-ProRule" id="PRU00282"/>
    </source>
</evidence>
<evidence type="ECO:0000256" key="1">
    <source>
        <dbReference type="ARBA" id="ARBA00004225"/>
    </source>
</evidence>
<dbReference type="Gene3D" id="1.50.40.10">
    <property type="entry name" value="Mitochondrial carrier domain"/>
    <property type="match status" value="2"/>
</dbReference>
<evidence type="ECO:0000256" key="7">
    <source>
        <dbReference type="ARBA" id="ARBA00022989"/>
    </source>
</evidence>